<keyword evidence="5" id="KW-0862">Zinc</keyword>
<dbReference type="PROSITE" id="PS00028">
    <property type="entry name" value="ZINC_FINGER_C2H2_1"/>
    <property type="match status" value="3"/>
</dbReference>
<organism evidence="9">
    <name type="scientific">Rhodosorus marinus</name>
    <dbReference type="NCBI Taxonomy" id="101924"/>
    <lineage>
        <taxon>Eukaryota</taxon>
        <taxon>Rhodophyta</taxon>
        <taxon>Stylonematophyceae</taxon>
        <taxon>Stylonematales</taxon>
        <taxon>Stylonemataceae</taxon>
        <taxon>Rhodosorus</taxon>
    </lineage>
</organism>
<dbReference type="GO" id="GO:0008270">
    <property type="term" value="F:zinc ion binding"/>
    <property type="evidence" value="ECO:0007669"/>
    <property type="project" value="UniProtKB-KW"/>
</dbReference>
<evidence type="ECO:0000313" key="9">
    <source>
        <dbReference type="EMBL" id="CAE0063062.1"/>
    </source>
</evidence>
<dbReference type="InterPro" id="IPR013087">
    <property type="entry name" value="Znf_C2H2_type"/>
</dbReference>
<dbReference type="SUPFAM" id="SSF57667">
    <property type="entry name" value="beta-beta-alpha zinc fingers"/>
    <property type="match status" value="2"/>
</dbReference>
<dbReference type="PROSITE" id="PS50157">
    <property type="entry name" value="ZINC_FINGER_C2H2_2"/>
    <property type="match status" value="3"/>
</dbReference>
<dbReference type="GO" id="GO:0010468">
    <property type="term" value="P:regulation of gene expression"/>
    <property type="evidence" value="ECO:0007669"/>
    <property type="project" value="TreeGrafter"/>
</dbReference>
<name>A0A7S3A7S1_9RHOD</name>
<dbReference type="Gene3D" id="3.30.160.60">
    <property type="entry name" value="Classic Zinc Finger"/>
    <property type="match status" value="2"/>
</dbReference>
<dbReference type="PANTHER" id="PTHR16515">
    <property type="entry name" value="PR DOMAIN ZINC FINGER PROTEIN"/>
    <property type="match status" value="1"/>
</dbReference>
<evidence type="ECO:0000256" key="3">
    <source>
        <dbReference type="ARBA" id="ARBA00022737"/>
    </source>
</evidence>
<evidence type="ECO:0000256" key="4">
    <source>
        <dbReference type="ARBA" id="ARBA00022771"/>
    </source>
</evidence>
<evidence type="ECO:0000256" key="5">
    <source>
        <dbReference type="ARBA" id="ARBA00022833"/>
    </source>
</evidence>
<keyword evidence="2" id="KW-0479">Metal-binding</keyword>
<evidence type="ECO:0000256" key="7">
    <source>
        <dbReference type="PROSITE-ProRule" id="PRU00042"/>
    </source>
</evidence>
<sequence>MIVVGLDQAKELDLMREMLNNVDVQDWLFGGSNEDLFKLPVDARDILAFDFMKVDPGPQATIRETLYFRKSLKVLSHQIGNVAFANVLKFENSRMLNDRLIFAVDEERMTSVCLIAVRCEDGGVMLRASFSTRTLAFNKVTVLVAYASSGSRRFHIQQRFTIDRDCSFCMARAEPCDCDGSLKERCRFVQQPLSNGLENAWNVGSAFIRSLRGPAWVVFPDGSKIRAHTSSTSDVVTPRVQHIISLLDSWKRLLFSESDDRSSSSVPSLELGPTADLDADVKLYKSKKQKRFECDLCGSSFRSSSHLKRHKAGVHLREKTHICDVCGSKFGQRSHLLVHVNNVHGKCEKLECTYCGAKFGWRTNYLRHIRRQHTEAGAPPVE</sequence>
<dbReference type="FunFam" id="3.30.160.60:FF:000446">
    <property type="entry name" value="Zinc finger protein"/>
    <property type="match status" value="1"/>
</dbReference>
<gene>
    <name evidence="9" type="ORF">RMAR00112_LOCUS31133</name>
</gene>
<keyword evidence="6" id="KW-0539">Nucleus</keyword>
<evidence type="ECO:0000259" key="8">
    <source>
        <dbReference type="PROSITE" id="PS50157"/>
    </source>
</evidence>
<feature type="domain" description="C2H2-type" evidence="8">
    <location>
        <begin position="292"/>
        <end position="320"/>
    </location>
</feature>
<feature type="domain" description="C2H2-type" evidence="8">
    <location>
        <begin position="321"/>
        <end position="344"/>
    </location>
</feature>
<keyword evidence="4 7" id="KW-0863">Zinc-finger</keyword>
<proteinExistence type="predicted"/>
<dbReference type="EMBL" id="HBHW01040472">
    <property type="protein sequence ID" value="CAE0063062.1"/>
    <property type="molecule type" value="Transcribed_RNA"/>
</dbReference>
<dbReference type="InterPro" id="IPR036236">
    <property type="entry name" value="Znf_C2H2_sf"/>
</dbReference>
<comment type="subcellular location">
    <subcellularLocation>
        <location evidence="1">Nucleus</location>
    </subcellularLocation>
</comment>
<dbReference type="SMART" id="SM00355">
    <property type="entry name" value="ZnF_C2H2"/>
    <property type="match status" value="3"/>
</dbReference>
<evidence type="ECO:0000256" key="6">
    <source>
        <dbReference type="ARBA" id="ARBA00023242"/>
    </source>
</evidence>
<dbReference type="Pfam" id="PF00096">
    <property type="entry name" value="zf-C2H2"/>
    <property type="match status" value="1"/>
</dbReference>
<reference evidence="9" key="1">
    <citation type="submission" date="2021-01" db="EMBL/GenBank/DDBJ databases">
        <authorList>
            <person name="Corre E."/>
            <person name="Pelletier E."/>
            <person name="Niang G."/>
            <person name="Scheremetjew M."/>
            <person name="Finn R."/>
            <person name="Kale V."/>
            <person name="Holt S."/>
            <person name="Cochrane G."/>
            <person name="Meng A."/>
            <person name="Brown T."/>
            <person name="Cohen L."/>
        </authorList>
    </citation>
    <scope>NUCLEOTIDE SEQUENCE</scope>
    <source>
        <strain evidence="9">CCMP 769</strain>
    </source>
</reference>
<dbReference type="PANTHER" id="PTHR16515:SF49">
    <property type="entry name" value="GASTRULA ZINC FINGER PROTEIN XLCGF49.1-LIKE-RELATED"/>
    <property type="match status" value="1"/>
</dbReference>
<dbReference type="GO" id="GO:0005634">
    <property type="term" value="C:nucleus"/>
    <property type="evidence" value="ECO:0007669"/>
    <property type="project" value="UniProtKB-SubCell"/>
</dbReference>
<keyword evidence="3" id="KW-0677">Repeat</keyword>
<feature type="domain" description="C2H2-type" evidence="8">
    <location>
        <begin position="350"/>
        <end position="378"/>
    </location>
</feature>
<dbReference type="InterPro" id="IPR050331">
    <property type="entry name" value="Zinc_finger"/>
</dbReference>
<evidence type="ECO:0000256" key="1">
    <source>
        <dbReference type="ARBA" id="ARBA00004123"/>
    </source>
</evidence>
<dbReference type="FunFam" id="3.30.160.60:FF:000100">
    <property type="entry name" value="Zinc finger 45-like"/>
    <property type="match status" value="1"/>
</dbReference>
<dbReference type="AlphaFoldDB" id="A0A7S3A7S1"/>
<accession>A0A7S3A7S1</accession>
<evidence type="ECO:0000256" key="2">
    <source>
        <dbReference type="ARBA" id="ARBA00022723"/>
    </source>
</evidence>
<protein>
    <recommendedName>
        <fullName evidence="8">C2H2-type domain-containing protein</fullName>
    </recommendedName>
</protein>